<dbReference type="PANTHER" id="PTHR46246:SF1">
    <property type="entry name" value="GUANOSINE-3',5'-BIS(DIPHOSPHATE) 3'-PYROPHOSPHOHYDROLASE MESH1"/>
    <property type="match status" value="1"/>
</dbReference>
<keyword evidence="4" id="KW-1185">Reference proteome</keyword>
<dbReference type="OrthoDB" id="9802385at2"/>
<proteinExistence type="predicted"/>
<feature type="compositionally biased region" description="Basic and acidic residues" evidence="1">
    <location>
        <begin position="93"/>
        <end position="111"/>
    </location>
</feature>
<sequence>MTDHATLRRVAEAYRLAAEAHAGQRRKGASREPYVNHVADVAARLMESEAADADLLIAAVLHDVAEDTATGLAEIESRFGPRVAGLVAEVTDDRSLPREERKRRQVRDAPHKSPGARRIKLADKASNLSALADSPPEDWGPGRLRGYLDWARAVVAGLRGTDPVLEAAFDREAARAEAALDARHPRPDRGQAEDTLPGGEAR</sequence>
<comment type="caution">
    <text evidence="3">The sequence shown here is derived from an EMBL/GenBank/DDBJ whole genome shotgun (WGS) entry which is preliminary data.</text>
</comment>
<dbReference type="SUPFAM" id="SSF109604">
    <property type="entry name" value="HD-domain/PDEase-like"/>
    <property type="match status" value="1"/>
</dbReference>
<dbReference type="EMBL" id="AOLV01000010">
    <property type="protein sequence ID" value="EPX86226.1"/>
    <property type="molecule type" value="Genomic_DNA"/>
</dbReference>
<dbReference type="InterPro" id="IPR052194">
    <property type="entry name" value="MESH1"/>
</dbReference>
<keyword evidence="3" id="KW-0378">Hydrolase</keyword>
<dbReference type="STRING" id="1123069.ruthe_01036"/>
<gene>
    <name evidence="3" type="ORF">ruthe_01036</name>
</gene>
<feature type="region of interest" description="Disordered" evidence="1">
    <location>
        <begin position="176"/>
        <end position="202"/>
    </location>
</feature>
<dbReference type="PANTHER" id="PTHR46246">
    <property type="entry name" value="GUANOSINE-3',5'-BIS(DIPHOSPHATE) 3'-PYROPHOSPHOHYDROLASE MESH1"/>
    <property type="match status" value="1"/>
</dbReference>
<evidence type="ECO:0000256" key="1">
    <source>
        <dbReference type="SAM" id="MobiDB-lite"/>
    </source>
</evidence>
<name>S9QXX8_9RHOB</name>
<dbReference type="GO" id="GO:0008893">
    <property type="term" value="F:guanosine-3',5'-bis(diphosphate) 3'-diphosphatase activity"/>
    <property type="evidence" value="ECO:0007669"/>
    <property type="project" value="TreeGrafter"/>
</dbReference>
<protein>
    <submittedName>
        <fullName evidence="3">Metal dependent phosphohydrolase</fullName>
    </submittedName>
</protein>
<evidence type="ECO:0000313" key="3">
    <source>
        <dbReference type="EMBL" id="EPX86226.1"/>
    </source>
</evidence>
<dbReference type="AlphaFoldDB" id="S9QXX8"/>
<accession>S9QXX8</accession>
<dbReference type="Proteomes" id="UP000015346">
    <property type="component" value="Unassembled WGS sequence"/>
</dbReference>
<evidence type="ECO:0000313" key="4">
    <source>
        <dbReference type="Proteomes" id="UP000015346"/>
    </source>
</evidence>
<dbReference type="HOGENOM" id="CLU_084517_1_1_5"/>
<dbReference type="InterPro" id="IPR003607">
    <property type="entry name" value="HD/PDEase_dom"/>
</dbReference>
<evidence type="ECO:0000259" key="2">
    <source>
        <dbReference type="SMART" id="SM00471"/>
    </source>
</evidence>
<feature type="region of interest" description="Disordered" evidence="1">
    <location>
        <begin position="93"/>
        <end position="138"/>
    </location>
</feature>
<feature type="domain" description="HD/PDEase" evidence="2">
    <location>
        <begin position="30"/>
        <end position="137"/>
    </location>
</feature>
<dbReference type="SMART" id="SM00471">
    <property type="entry name" value="HDc"/>
    <property type="match status" value="1"/>
</dbReference>
<dbReference type="Pfam" id="PF13328">
    <property type="entry name" value="HD_4"/>
    <property type="match status" value="1"/>
</dbReference>
<dbReference type="RefSeq" id="WP_021097134.1">
    <property type="nucleotide sequence ID" value="NZ_KE557320.1"/>
</dbReference>
<reference evidence="3 4" key="1">
    <citation type="journal article" date="2013" name="Stand. Genomic Sci.">
        <title>Genome sequence of the reddish-pigmented Rubellimicrobium thermophilum type strain (DSM 16684(T)), a member of the Roseobacter clade.</title>
        <authorList>
            <person name="Fiebig A."/>
            <person name="Riedel T."/>
            <person name="Gronow S."/>
            <person name="Petersen J."/>
            <person name="Klenk H.P."/>
            <person name="Goker M."/>
        </authorList>
    </citation>
    <scope>NUCLEOTIDE SEQUENCE [LARGE SCALE GENOMIC DNA]</scope>
    <source>
        <strain evidence="3 4">DSM 16684</strain>
    </source>
</reference>
<feature type="compositionally biased region" description="Basic and acidic residues" evidence="1">
    <location>
        <begin position="176"/>
        <end position="192"/>
    </location>
</feature>
<dbReference type="Gene3D" id="1.10.3210.10">
    <property type="entry name" value="Hypothetical protein af1432"/>
    <property type="match status" value="1"/>
</dbReference>
<organism evidence="3 4">
    <name type="scientific">Rubellimicrobium thermophilum DSM 16684</name>
    <dbReference type="NCBI Taxonomy" id="1123069"/>
    <lineage>
        <taxon>Bacteria</taxon>
        <taxon>Pseudomonadati</taxon>
        <taxon>Pseudomonadota</taxon>
        <taxon>Alphaproteobacteria</taxon>
        <taxon>Rhodobacterales</taxon>
        <taxon>Roseobacteraceae</taxon>
        <taxon>Rubellimicrobium</taxon>
    </lineage>
</organism>